<proteinExistence type="predicted"/>
<dbReference type="EMBL" id="PZQS01000003">
    <property type="protein sequence ID" value="PVD34623.1"/>
    <property type="molecule type" value="Genomic_DNA"/>
</dbReference>
<protein>
    <recommendedName>
        <fullName evidence="1">DUF6451 domain-containing protein</fullName>
    </recommendedName>
</protein>
<comment type="caution">
    <text evidence="2">The sequence shown here is derived from an EMBL/GenBank/DDBJ whole genome shotgun (WGS) entry which is preliminary data.</text>
</comment>
<feature type="domain" description="DUF6451" evidence="1">
    <location>
        <begin position="52"/>
        <end position="84"/>
    </location>
</feature>
<dbReference type="Pfam" id="PF20049">
    <property type="entry name" value="DUF6451"/>
    <property type="match status" value="1"/>
</dbReference>
<name>A0A2T7PMH8_POMCA</name>
<dbReference type="AlphaFoldDB" id="A0A2T7PMH8"/>
<dbReference type="Proteomes" id="UP000245119">
    <property type="component" value="Linkage Group LG3"/>
</dbReference>
<dbReference type="InterPro" id="IPR045609">
    <property type="entry name" value="DUF6451"/>
</dbReference>
<keyword evidence="3" id="KW-1185">Reference proteome</keyword>
<reference evidence="2 3" key="1">
    <citation type="submission" date="2018-04" db="EMBL/GenBank/DDBJ databases">
        <title>The genome of golden apple snail Pomacea canaliculata provides insight into stress tolerance and invasive adaptation.</title>
        <authorList>
            <person name="Liu C."/>
            <person name="Liu B."/>
            <person name="Ren Y."/>
            <person name="Zhang Y."/>
            <person name="Wang H."/>
            <person name="Li S."/>
            <person name="Jiang F."/>
            <person name="Yin L."/>
            <person name="Zhang G."/>
            <person name="Qian W."/>
            <person name="Fan W."/>
        </authorList>
    </citation>
    <scope>NUCLEOTIDE SEQUENCE [LARGE SCALE GENOMIC DNA]</scope>
    <source>
        <strain evidence="2">SZHN2017</strain>
        <tissue evidence="2">Muscle</tissue>
    </source>
</reference>
<sequence length="208" mass="23417">MRTRSKKTYIQQYFKEKISWKQRASRIWKALSTKDGGADDDIKSRINKARHAFNSLLPILNSRALSFHSKTRIFSTNVKAVLLYGSGTWRESGGLMRRAFHYIIQMVAAESRKSFMSTRHGYPARKACNLTSGDVDRAGCSEELGAKISFTLGSNRGGPLAQSIFRRHKSLLMHRRLCSGMGAANDIYVDTIDSVNEATMVNPVEYSE</sequence>
<evidence type="ECO:0000313" key="2">
    <source>
        <dbReference type="EMBL" id="PVD34623.1"/>
    </source>
</evidence>
<accession>A0A2T7PMH8</accession>
<evidence type="ECO:0000313" key="3">
    <source>
        <dbReference type="Proteomes" id="UP000245119"/>
    </source>
</evidence>
<gene>
    <name evidence="2" type="ORF">C0Q70_05899</name>
</gene>
<evidence type="ECO:0000259" key="1">
    <source>
        <dbReference type="Pfam" id="PF20049"/>
    </source>
</evidence>
<organism evidence="2 3">
    <name type="scientific">Pomacea canaliculata</name>
    <name type="common">Golden apple snail</name>
    <dbReference type="NCBI Taxonomy" id="400727"/>
    <lineage>
        <taxon>Eukaryota</taxon>
        <taxon>Metazoa</taxon>
        <taxon>Spiralia</taxon>
        <taxon>Lophotrochozoa</taxon>
        <taxon>Mollusca</taxon>
        <taxon>Gastropoda</taxon>
        <taxon>Caenogastropoda</taxon>
        <taxon>Architaenioglossa</taxon>
        <taxon>Ampullarioidea</taxon>
        <taxon>Ampullariidae</taxon>
        <taxon>Pomacea</taxon>
    </lineage>
</organism>